<dbReference type="Proteomes" id="UP000017837">
    <property type="component" value="Unassembled WGS sequence"/>
</dbReference>
<protein>
    <recommendedName>
        <fullName evidence="3">DUF2867 domain-containing protein</fullName>
    </recommendedName>
</protein>
<sequence>MLQAYRDARAYTDGFSLDLPRVVSLTEYILAFYTTPLFKAERLVLTMLVAKPSTDEQARVLAAGDTDAFAAWTVEGRTENQILMCDYQRKTRSWLMCEPHCTGVTRLYFGSAVVPERIHSNGEVYLGVGFHMLLPFHKLYSYALLRSAARRMLIKGGNRGKEG</sequence>
<gene>
    <name evidence="1" type="ORF">ABENE_15475</name>
</gene>
<reference evidence="1 2" key="1">
    <citation type="journal article" date="2014" name="Nature">
        <title>Sequential evolution of bacterial morphology by co-option of a developmental regulator.</title>
        <authorList>
            <person name="Jiang C."/>
            <person name="Brown P.J."/>
            <person name="Ducret A."/>
            <person name="Brun Y.V."/>
        </authorList>
    </citation>
    <scope>NUCLEOTIDE SEQUENCE [LARGE SCALE GENOMIC DNA]</scope>
    <source>
        <strain evidence="1 2">DSM 16100</strain>
    </source>
</reference>
<evidence type="ECO:0000313" key="1">
    <source>
        <dbReference type="EMBL" id="ESQ88796.1"/>
    </source>
</evidence>
<organism evidence="1 2">
    <name type="scientific">Asticcacaulis benevestitus DSM 16100 = ATCC BAA-896</name>
    <dbReference type="NCBI Taxonomy" id="1121022"/>
    <lineage>
        <taxon>Bacteria</taxon>
        <taxon>Pseudomonadati</taxon>
        <taxon>Pseudomonadota</taxon>
        <taxon>Alphaproteobacteria</taxon>
        <taxon>Caulobacterales</taxon>
        <taxon>Caulobacteraceae</taxon>
        <taxon>Asticcacaulis</taxon>
    </lineage>
</organism>
<proteinExistence type="predicted"/>
<dbReference type="PATRIC" id="fig|1121022.4.peg.3150"/>
<comment type="caution">
    <text evidence="1">The sequence shown here is derived from an EMBL/GenBank/DDBJ whole genome shotgun (WGS) entry which is preliminary data.</text>
</comment>
<evidence type="ECO:0000313" key="2">
    <source>
        <dbReference type="Proteomes" id="UP000017837"/>
    </source>
</evidence>
<dbReference type="eggNOG" id="ENOG5032U96">
    <property type="taxonomic scope" value="Bacteria"/>
</dbReference>
<name>V4PKP8_9CAUL</name>
<dbReference type="STRING" id="1121022.GCA_000376105_03418"/>
<keyword evidence="2" id="KW-1185">Reference proteome</keyword>
<evidence type="ECO:0008006" key="3">
    <source>
        <dbReference type="Google" id="ProtNLM"/>
    </source>
</evidence>
<dbReference type="AlphaFoldDB" id="V4PKP8"/>
<accession>V4PKP8</accession>
<dbReference type="EMBL" id="AWGB01000034">
    <property type="protein sequence ID" value="ESQ88796.1"/>
    <property type="molecule type" value="Genomic_DNA"/>
</dbReference>